<protein>
    <recommendedName>
        <fullName evidence="2">hydroxymethylglutaryl-CoA reductase (NADPH)</fullName>
        <ecNumber evidence="2">1.1.1.34</ecNumber>
    </recommendedName>
</protein>
<dbReference type="PROSITE" id="PS01192">
    <property type="entry name" value="HMG_COA_REDUCTASE_3"/>
    <property type="match status" value="1"/>
</dbReference>
<dbReference type="GO" id="GO:0016126">
    <property type="term" value="P:sterol biosynthetic process"/>
    <property type="evidence" value="ECO:0007669"/>
    <property type="project" value="TreeGrafter"/>
</dbReference>
<feature type="compositionally biased region" description="Gly residues" evidence="5">
    <location>
        <begin position="518"/>
        <end position="534"/>
    </location>
</feature>
<dbReference type="GO" id="GO:0004420">
    <property type="term" value="F:hydroxymethylglutaryl-CoA reductase (NADPH) activity"/>
    <property type="evidence" value="ECO:0007669"/>
    <property type="project" value="UniProtKB-EC"/>
</dbReference>
<dbReference type="PRINTS" id="PR00071">
    <property type="entry name" value="HMGCOARDTASE"/>
</dbReference>
<keyword evidence="3" id="KW-0521">NADP</keyword>
<dbReference type="InterPro" id="IPR009023">
    <property type="entry name" value="HMG_CoA_Rdtase_NAD(P)-bd_sf"/>
</dbReference>
<dbReference type="InterPro" id="IPR023076">
    <property type="entry name" value="HMG_CoA_Rdtase_CS"/>
</dbReference>
<dbReference type="Pfam" id="PF00368">
    <property type="entry name" value="HMG-CoA_red"/>
    <property type="match status" value="2"/>
</dbReference>
<dbReference type="GO" id="GO:0005789">
    <property type="term" value="C:endoplasmic reticulum membrane"/>
    <property type="evidence" value="ECO:0007669"/>
    <property type="project" value="TreeGrafter"/>
</dbReference>
<dbReference type="eggNOG" id="KOG2480">
    <property type="taxonomic scope" value="Eukaryota"/>
</dbReference>
<dbReference type="STRING" id="2880.D8LK73"/>
<evidence type="ECO:0000313" key="7">
    <source>
        <dbReference type="Proteomes" id="UP000002630"/>
    </source>
</evidence>
<dbReference type="AlphaFoldDB" id="D8LK73"/>
<accession>D8LK73</accession>
<sequence length="727" mass="72792">MRPSCEALMDVAVAGAMEVDTSVKASAIHAQLRQQGIVVNLRQVSRAKMNVAKRKQLESEGDLGGAMQRHQYLLKGAGTSGGSSAGGKRRKIGAMAAAAAAPVADISQESDHQIVHKAAQGRVDLHRLEQAVGGDCDRAVRLRRGALERLSKGTAAQSAPGAEGGTVLSKLPFEDMAYSRIYGKNCENVMGYVPVPVGAAGPLIVDGEKVWIPLATTEGGLVASVNRGCLAISEGGDGGGWRSSTSGGARTEVLDDGVTRAPCIAMPNIRLASELRRWAERRSGEDAGYPLLFDAFQSTTSHGSLTSVTASLAGRHVYLRFKCTTGNAMGMNMISKGCEAAVREIQKRFKQARLVALSGNVCTDKKASAQNWVEGRGKSVVAEAVLSAKTVSSVLKTTVDQMVECNISKNLVGSAMAGSIGGFNSHAANVVAAVFLATGQDPAHTVEGSSCITLMEKVKPGEEGSGGGGRPGDLRVTVTMPSLLAATTPNARAGDSSVGAAAETPLPPAATPGKGKGKAPGGGARKSGGGGGSPGSSSAGNPREKGARRLACVIAATVMAGELSLLAALTSNDLVRAHMALNRKKGGAPGASAGAVGAGSVFFGAAFAPSPQAAPAPTPAPATGPAPAATPAAASLAAAVPAGGSTRAASPRAAGGGSAAPRVQQPAGESGTGGGGGGIDAHAGGSGADGSESGRLDVFPAAAPTEATDETESEESTSPDLQQEHKS</sequence>
<dbReference type="EMBL" id="FN649760">
    <property type="protein sequence ID" value="CBN76037.1"/>
    <property type="molecule type" value="Genomic_DNA"/>
</dbReference>
<dbReference type="FunFam" id="3.30.70.420:FF:000001">
    <property type="entry name" value="3-hydroxy-3-methylglutaryl coenzyme A reductase"/>
    <property type="match status" value="1"/>
</dbReference>
<dbReference type="OrthoDB" id="310654at2759"/>
<feature type="compositionally biased region" description="Gly residues" evidence="5">
    <location>
        <begin position="670"/>
        <end position="688"/>
    </location>
</feature>
<dbReference type="GO" id="GO:0008299">
    <property type="term" value="P:isoprenoid biosynthetic process"/>
    <property type="evidence" value="ECO:0007669"/>
    <property type="project" value="InterPro"/>
</dbReference>
<keyword evidence="4 6" id="KW-0560">Oxidoreductase</keyword>
<gene>
    <name evidence="6" type="primary">HMGR2</name>
    <name evidence="6" type="ORF">Esi_0281_0037</name>
</gene>
<dbReference type="SUPFAM" id="SSF55035">
    <property type="entry name" value="NAD-binding domain of HMG-CoA reductase"/>
    <property type="match status" value="1"/>
</dbReference>
<evidence type="ECO:0000256" key="2">
    <source>
        <dbReference type="ARBA" id="ARBA00012999"/>
    </source>
</evidence>
<proteinExistence type="inferred from homology"/>
<dbReference type="CDD" id="cd00643">
    <property type="entry name" value="HMG-CoA_reductase_classI"/>
    <property type="match status" value="1"/>
</dbReference>
<dbReference type="Gene3D" id="1.10.3270.10">
    <property type="entry name" value="HMGR, N-terminal domain"/>
    <property type="match status" value="1"/>
</dbReference>
<feature type="region of interest" description="Disordered" evidence="5">
    <location>
        <begin position="489"/>
        <end position="544"/>
    </location>
</feature>
<dbReference type="Proteomes" id="UP000002630">
    <property type="component" value="Unassembled WGS sequence"/>
</dbReference>
<feature type="region of interest" description="Disordered" evidence="5">
    <location>
        <begin position="643"/>
        <end position="727"/>
    </location>
</feature>
<dbReference type="InParanoid" id="D8LK73"/>
<dbReference type="Gene3D" id="3.90.770.10">
    <property type="entry name" value="3-hydroxy-3-methylglutaryl-coenzyme A Reductase, Chain A, domain 2"/>
    <property type="match status" value="2"/>
</dbReference>
<dbReference type="EC" id="1.1.1.34" evidence="2"/>
<evidence type="ECO:0000313" key="6">
    <source>
        <dbReference type="EMBL" id="CBN76037.1"/>
    </source>
</evidence>
<evidence type="ECO:0000256" key="3">
    <source>
        <dbReference type="ARBA" id="ARBA00022857"/>
    </source>
</evidence>
<dbReference type="InterPro" id="IPR009029">
    <property type="entry name" value="HMG_CoA_Rdtase_sub-bd_dom_sf"/>
</dbReference>
<dbReference type="PANTHER" id="PTHR10572:SF24">
    <property type="entry name" value="3-HYDROXY-3-METHYLGLUTARYL-COENZYME A REDUCTASE"/>
    <property type="match status" value="1"/>
</dbReference>
<evidence type="ECO:0000256" key="5">
    <source>
        <dbReference type="SAM" id="MobiDB-lite"/>
    </source>
</evidence>
<name>D8LK73_ECTSI</name>
<dbReference type="InterPro" id="IPR004554">
    <property type="entry name" value="HMG_CoA_Rdtase_eu_arc"/>
</dbReference>
<feature type="compositionally biased region" description="Low complexity" evidence="5">
    <location>
        <begin position="643"/>
        <end position="653"/>
    </location>
</feature>
<evidence type="ECO:0000256" key="1">
    <source>
        <dbReference type="ARBA" id="ARBA00007661"/>
    </source>
</evidence>
<dbReference type="InterPro" id="IPR002202">
    <property type="entry name" value="HMG_CoA_Rdtase"/>
</dbReference>
<evidence type="ECO:0000256" key="4">
    <source>
        <dbReference type="ARBA" id="ARBA00023002"/>
    </source>
</evidence>
<dbReference type="Gene3D" id="3.30.70.420">
    <property type="entry name" value="Hydroxymethylglutaryl-CoA reductase, class I/II, NAD/NADP-binding domain"/>
    <property type="match status" value="1"/>
</dbReference>
<dbReference type="PANTHER" id="PTHR10572">
    <property type="entry name" value="3-HYDROXY-3-METHYLGLUTARYL-COENZYME A REDUCTASE"/>
    <property type="match status" value="1"/>
</dbReference>
<reference evidence="6 7" key="1">
    <citation type="journal article" date="2010" name="Nature">
        <title>The Ectocarpus genome and the independent evolution of multicellularity in brown algae.</title>
        <authorList>
            <person name="Cock J.M."/>
            <person name="Sterck L."/>
            <person name="Rouze P."/>
            <person name="Scornet D."/>
            <person name="Allen A.E."/>
            <person name="Amoutzias G."/>
            <person name="Anthouard V."/>
            <person name="Artiguenave F."/>
            <person name="Aury J.M."/>
            <person name="Badger J.H."/>
            <person name="Beszteri B."/>
            <person name="Billiau K."/>
            <person name="Bonnet E."/>
            <person name="Bothwell J.H."/>
            <person name="Bowler C."/>
            <person name="Boyen C."/>
            <person name="Brownlee C."/>
            <person name="Carrano C.J."/>
            <person name="Charrier B."/>
            <person name="Cho G.Y."/>
            <person name="Coelho S.M."/>
            <person name="Collen J."/>
            <person name="Corre E."/>
            <person name="Da Silva C."/>
            <person name="Delage L."/>
            <person name="Delaroque N."/>
            <person name="Dittami S.M."/>
            <person name="Doulbeau S."/>
            <person name="Elias M."/>
            <person name="Farnham G."/>
            <person name="Gachon C.M."/>
            <person name="Gschloessl B."/>
            <person name="Heesch S."/>
            <person name="Jabbari K."/>
            <person name="Jubin C."/>
            <person name="Kawai H."/>
            <person name="Kimura K."/>
            <person name="Kloareg B."/>
            <person name="Kupper F.C."/>
            <person name="Lang D."/>
            <person name="Le Bail A."/>
            <person name="Leblanc C."/>
            <person name="Lerouge P."/>
            <person name="Lohr M."/>
            <person name="Lopez P.J."/>
            <person name="Martens C."/>
            <person name="Maumus F."/>
            <person name="Michel G."/>
            <person name="Miranda-Saavedra D."/>
            <person name="Morales J."/>
            <person name="Moreau H."/>
            <person name="Motomura T."/>
            <person name="Nagasato C."/>
            <person name="Napoli C.A."/>
            <person name="Nelson D.R."/>
            <person name="Nyvall-Collen P."/>
            <person name="Peters A.F."/>
            <person name="Pommier C."/>
            <person name="Potin P."/>
            <person name="Poulain J."/>
            <person name="Quesneville H."/>
            <person name="Read B."/>
            <person name="Rensing S.A."/>
            <person name="Ritter A."/>
            <person name="Rousvoal S."/>
            <person name="Samanta M."/>
            <person name="Samson G."/>
            <person name="Schroeder D.C."/>
            <person name="Segurens B."/>
            <person name="Strittmatter M."/>
            <person name="Tonon T."/>
            <person name="Tregear J.W."/>
            <person name="Valentin K."/>
            <person name="von Dassow P."/>
            <person name="Yamagishi T."/>
            <person name="Van de Peer Y."/>
            <person name="Wincker P."/>
        </authorList>
    </citation>
    <scope>NUCLEOTIDE SEQUENCE [LARGE SCALE GENOMIC DNA]</scope>
    <source>
        <strain evidence="7">Ec32 / CCAP1310/4</strain>
    </source>
</reference>
<keyword evidence="7" id="KW-1185">Reference proteome</keyword>
<dbReference type="InterPro" id="IPR023282">
    <property type="entry name" value="HMG_CoA_Rdtase_N"/>
</dbReference>
<comment type="similarity">
    <text evidence="1">Belongs to the HMG-CoA reductase family.</text>
</comment>
<dbReference type="InterPro" id="IPR023074">
    <property type="entry name" value="HMG_CoA_Rdtase_cat_sf"/>
</dbReference>
<dbReference type="GO" id="GO:0005778">
    <property type="term" value="C:peroxisomal membrane"/>
    <property type="evidence" value="ECO:0007669"/>
    <property type="project" value="TreeGrafter"/>
</dbReference>
<organism evidence="6 7">
    <name type="scientific">Ectocarpus siliculosus</name>
    <name type="common">Brown alga</name>
    <name type="synonym">Conferva siliculosa</name>
    <dbReference type="NCBI Taxonomy" id="2880"/>
    <lineage>
        <taxon>Eukaryota</taxon>
        <taxon>Sar</taxon>
        <taxon>Stramenopiles</taxon>
        <taxon>Ochrophyta</taxon>
        <taxon>PX clade</taxon>
        <taxon>Phaeophyceae</taxon>
        <taxon>Ectocarpales</taxon>
        <taxon>Ectocarpaceae</taxon>
        <taxon>Ectocarpus</taxon>
    </lineage>
</organism>
<dbReference type="PROSITE" id="PS50065">
    <property type="entry name" value="HMG_COA_REDUCTASE_4"/>
    <property type="match status" value="1"/>
</dbReference>
<dbReference type="SUPFAM" id="SSF56542">
    <property type="entry name" value="Substrate-binding domain of HMG-CoA reductase"/>
    <property type="match status" value="2"/>
</dbReference>
<feature type="compositionally biased region" description="Acidic residues" evidence="5">
    <location>
        <begin position="707"/>
        <end position="717"/>
    </location>
</feature>
<dbReference type="GO" id="GO:0015936">
    <property type="term" value="P:coenzyme A metabolic process"/>
    <property type="evidence" value="ECO:0007669"/>
    <property type="project" value="InterPro"/>
</dbReference>